<name>A0AA36BFV0_OCTVU</name>
<dbReference type="GO" id="GO:0070536">
    <property type="term" value="P:protein K63-linked deubiquitination"/>
    <property type="evidence" value="ECO:0007669"/>
    <property type="project" value="TreeGrafter"/>
</dbReference>
<proteinExistence type="predicted"/>
<organism evidence="3 4">
    <name type="scientific">Octopus vulgaris</name>
    <name type="common">Common octopus</name>
    <dbReference type="NCBI Taxonomy" id="6645"/>
    <lineage>
        <taxon>Eukaryota</taxon>
        <taxon>Metazoa</taxon>
        <taxon>Spiralia</taxon>
        <taxon>Lophotrochozoa</taxon>
        <taxon>Mollusca</taxon>
        <taxon>Cephalopoda</taxon>
        <taxon>Coleoidea</taxon>
        <taxon>Octopodiformes</taxon>
        <taxon>Octopoda</taxon>
        <taxon>Incirrata</taxon>
        <taxon>Octopodidae</taxon>
        <taxon>Octopus</taxon>
    </lineage>
</organism>
<evidence type="ECO:0000313" key="4">
    <source>
        <dbReference type="Proteomes" id="UP001162480"/>
    </source>
</evidence>
<dbReference type="InterPro" id="IPR023240">
    <property type="entry name" value="BRISC_Abraxas2"/>
</dbReference>
<dbReference type="GO" id="GO:0031593">
    <property type="term" value="F:polyubiquitin modification-dependent protein binding"/>
    <property type="evidence" value="ECO:0007669"/>
    <property type="project" value="TreeGrafter"/>
</dbReference>
<dbReference type="PANTHER" id="PTHR31728">
    <property type="entry name" value="ABRAXAS FAMILY MEMBER"/>
    <property type="match status" value="1"/>
</dbReference>
<dbReference type="CDD" id="cd23519">
    <property type="entry name" value="Abraxas-like_domain"/>
    <property type="match status" value="1"/>
</dbReference>
<dbReference type="PANTHER" id="PTHR31728:SF5">
    <property type="entry name" value="OS07G0540200 PROTEIN"/>
    <property type="match status" value="1"/>
</dbReference>
<dbReference type="GO" id="GO:0090307">
    <property type="term" value="P:mitotic spindle assembly"/>
    <property type="evidence" value="ECO:0007669"/>
    <property type="project" value="TreeGrafter"/>
</dbReference>
<keyword evidence="4" id="KW-1185">Reference proteome</keyword>
<dbReference type="Proteomes" id="UP001162480">
    <property type="component" value="Chromosome 14"/>
</dbReference>
<dbReference type="Pfam" id="PF21125">
    <property type="entry name" value="MPN_2A_DUB_like"/>
    <property type="match status" value="1"/>
</dbReference>
<feature type="region of interest" description="Disordered" evidence="2">
    <location>
        <begin position="560"/>
        <end position="579"/>
    </location>
</feature>
<dbReference type="GO" id="GO:0008017">
    <property type="term" value="F:microtubule binding"/>
    <property type="evidence" value="ECO:0007669"/>
    <property type="project" value="TreeGrafter"/>
</dbReference>
<keyword evidence="1" id="KW-0175">Coiled coil</keyword>
<feature type="coiled-coil region" evidence="1">
    <location>
        <begin position="226"/>
        <end position="260"/>
    </location>
</feature>
<dbReference type="InterPro" id="IPR023238">
    <property type="entry name" value="FAM175"/>
</dbReference>
<evidence type="ECO:0000313" key="3">
    <source>
        <dbReference type="EMBL" id="CAI9733259.1"/>
    </source>
</evidence>
<dbReference type="AlphaFoldDB" id="A0AA36BFV0"/>
<feature type="compositionally biased region" description="Polar residues" evidence="2">
    <location>
        <begin position="595"/>
        <end position="605"/>
    </location>
</feature>
<gene>
    <name evidence="3" type="ORF">OCTVUL_1B006256</name>
</gene>
<dbReference type="GO" id="GO:0008608">
    <property type="term" value="P:attachment of spindle microtubules to kinetochore"/>
    <property type="evidence" value="ECO:0007669"/>
    <property type="project" value="TreeGrafter"/>
</dbReference>
<dbReference type="GO" id="GO:0005634">
    <property type="term" value="C:nucleus"/>
    <property type="evidence" value="ECO:0007669"/>
    <property type="project" value="TreeGrafter"/>
</dbReference>
<evidence type="ECO:0000256" key="2">
    <source>
        <dbReference type="SAM" id="MobiDB-lite"/>
    </source>
</evidence>
<evidence type="ECO:0000256" key="1">
    <source>
        <dbReference type="SAM" id="Coils"/>
    </source>
</evidence>
<reference evidence="3" key="1">
    <citation type="submission" date="2023-08" db="EMBL/GenBank/DDBJ databases">
        <authorList>
            <person name="Alioto T."/>
            <person name="Alioto T."/>
            <person name="Gomez Garrido J."/>
        </authorList>
    </citation>
    <scope>NUCLEOTIDE SEQUENCE</scope>
</reference>
<protein>
    <submittedName>
        <fullName evidence="3">Uncharacterized protein</fullName>
    </submittedName>
</protein>
<dbReference type="PRINTS" id="PR02051">
    <property type="entry name" value="PROTEINF175"/>
</dbReference>
<dbReference type="EMBL" id="OX597827">
    <property type="protein sequence ID" value="CAI9733259.1"/>
    <property type="molecule type" value="Genomic_DNA"/>
</dbReference>
<dbReference type="PRINTS" id="PR02053">
    <property type="entry name" value="BRISCABRO1"/>
</dbReference>
<sequence length="616" mass="69132">MAACVSGAVASSLSYEQIISGDQFGFLIGKIIVNVKDTVSDSQINATKVETYVHISSHLPCSHTNRFYDRRGKIIPESLKAILKDKQKEIVGWYRFRRNSTLQVSLLENAVHKNLVQFLDITQPENFVFLLTTASTSYNMATHSYDHVLYKFSHSSNEFLPISLSVINLGDTTHSQYKPYGTANNLQTGIYQTVVQKFENRFHDERGDIREVGLVKELSANLLTQLEKISSLVSDEEKQLERLEAEVEVYERKVNKLNKTSQSNSSFAPMNVHRLDAFIEGVDNDKKDCQRLTTNNHLITDFLKNDDSKRKLQMEVILKNFDAKDWLCKQVNEDFNLSSHSANPIRADTQNTDTLLNKLSAPVQASIQNFPHYNTISGPSNKISMRSMTNSYNNTSTMLRNTTEHTSLKSHSLKHSLNGDELSQEPNYVILPVGASLKSTQNYPKMNKPDDNSSSVMCNYSKATRCSLPKCKPHNCREEHEIGSSNQHINDIQSFHKQTQPSDAATTEQDEIGPYLKLAVNNNTVSAPNIPTTKYSARSIQNQQTLATNFPQCPLPTDIPLTPTSNHQTSSLSLHSLPNNPKSKMMYVDMQNSAIHSNDSSNISRGQEESAGCGEN</sequence>
<feature type="region of interest" description="Disordered" evidence="2">
    <location>
        <begin position="595"/>
        <end position="616"/>
    </location>
</feature>
<accession>A0AA36BFV0</accession>